<organism evidence="2 3">
    <name type="scientific">candidate division WOR-3 bacterium</name>
    <dbReference type="NCBI Taxonomy" id="2052148"/>
    <lineage>
        <taxon>Bacteria</taxon>
        <taxon>Bacteria division WOR-3</taxon>
    </lineage>
</organism>
<dbReference type="SMART" id="SM00493">
    <property type="entry name" value="TOPRIM"/>
    <property type="match status" value="1"/>
</dbReference>
<dbReference type="EMBL" id="DMZY01000227">
    <property type="protein sequence ID" value="HAV93039.1"/>
    <property type="molecule type" value="Genomic_DNA"/>
</dbReference>
<dbReference type="AlphaFoldDB" id="A0A350HBX3"/>
<sequence length="136" mass="15041">MKLIIVESPTKAKTIENYAGKGFKVISSKGHIIDLPEKVMGINIEKNFEADFKPIPSKNKIIANIKEEAKKCDTIYIATDPDREGEAIAYHISSVIDKKGKDVSRVLFYEITKGGIAKGLGNPMDINENLVESQYA</sequence>
<dbReference type="PANTHER" id="PTHR42785">
    <property type="entry name" value="DNA TOPOISOMERASE, TYPE IA, CORE"/>
    <property type="match status" value="1"/>
</dbReference>
<proteinExistence type="predicted"/>
<protein>
    <recommendedName>
        <fullName evidence="1">Toprim domain-containing protein</fullName>
    </recommendedName>
</protein>
<dbReference type="Pfam" id="PF01751">
    <property type="entry name" value="Toprim"/>
    <property type="match status" value="1"/>
</dbReference>
<dbReference type="Proteomes" id="UP000264062">
    <property type="component" value="Unassembled WGS sequence"/>
</dbReference>
<dbReference type="Gene3D" id="3.40.50.140">
    <property type="match status" value="1"/>
</dbReference>
<name>A0A350HBX3_UNCW3</name>
<evidence type="ECO:0000313" key="3">
    <source>
        <dbReference type="Proteomes" id="UP000264062"/>
    </source>
</evidence>
<dbReference type="InterPro" id="IPR023405">
    <property type="entry name" value="Topo_IA_core_domain"/>
</dbReference>
<dbReference type="PANTHER" id="PTHR42785:SF1">
    <property type="entry name" value="DNA TOPOISOMERASE"/>
    <property type="match status" value="1"/>
</dbReference>
<feature type="domain" description="Toprim" evidence="1">
    <location>
        <begin position="1"/>
        <end position="111"/>
    </location>
</feature>
<accession>A0A350HBX3</accession>
<evidence type="ECO:0000313" key="2">
    <source>
        <dbReference type="EMBL" id="HAV93039.1"/>
    </source>
</evidence>
<dbReference type="PROSITE" id="PS50880">
    <property type="entry name" value="TOPRIM"/>
    <property type="match status" value="1"/>
</dbReference>
<comment type="caution">
    <text evidence="2">The sequence shown here is derived from an EMBL/GenBank/DDBJ whole genome shotgun (WGS) entry which is preliminary data.</text>
</comment>
<dbReference type="GO" id="GO:0003917">
    <property type="term" value="F:DNA topoisomerase type I (single strand cut, ATP-independent) activity"/>
    <property type="evidence" value="ECO:0007669"/>
    <property type="project" value="InterPro"/>
</dbReference>
<dbReference type="InterPro" id="IPR006171">
    <property type="entry name" value="TOPRIM_dom"/>
</dbReference>
<evidence type="ECO:0000259" key="1">
    <source>
        <dbReference type="PROSITE" id="PS50880"/>
    </source>
</evidence>
<dbReference type="InterPro" id="IPR000380">
    <property type="entry name" value="Topo_IA"/>
</dbReference>
<gene>
    <name evidence="2" type="ORF">DCW38_07675</name>
</gene>
<dbReference type="SUPFAM" id="SSF56712">
    <property type="entry name" value="Prokaryotic type I DNA topoisomerase"/>
    <property type="match status" value="1"/>
</dbReference>
<reference evidence="2 3" key="1">
    <citation type="journal article" date="2018" name="Nat. Biotechnol.">
        <title>A standardized bacterial taxonomy based on genome phylogeny substantially revises the tree of life.</title>
        <authorList>
            <person name="Parks D.H."/>
            <person name="Chuvochina M."/>
            <person name="Waite D.W."/>
            <person name="Rinke C."/>
            <person name="Skarshewski A."/>
            <person name="Chaumeil P.A."/>
            <person name="Hugenholtz P."/>
        </authorList>
    </citation>
    <scope>NUCLEOTIDE SEQUENCE [LARGE SCALE GENOMIC DNA]</scope>
    <source>
        <strain evidence="2">UBA9956</strain>
    </source>
</reference>
<dbReference type="GO" id="GO:0006265">
    <property type="term" value="P:DNA topological change"/>
    <property type="evidence" value="ECO:0007669"/>
    <property type="project" value="InterPro"/>
</dbReference>
<dbReference type="GO" id="GO:0003677">
    <property type="term" value="F:DNA binding"/>
    <property type="evidence" value="ECO:0007669"/>
    <property type="project" value="InterPro"/>
</dbReference>